<dbReference type="Pfam" id="PF25597">
    <property type="entry name" value="SH3_retrovirus"/>
    <property type="match status" value="1"/>
</dbReference>
<dbReference type="GO" id="GO:0003676">
    <property type="term" value="F:nucleic acid binding"/>
    <property type="evidence" value="ECO:0007669"/>
    <property type="project" value="InterPro"/>
</dbReference>
<dbReference type="Gene3D" id="3.30.420.10">
    <property type="entry name" value="Ribonuclease H-like superfamily/Ribonuclease H"/>
    <property type="match status" value="1"/>
</dbReference>
<dbReference type="InterPro" id="IPR012337">
    <property type="entry name" value="RNaseH-like_sf"/>
</dbReference>
<evidence type="ECO:0000313" key="7">
    <source>
        <dbReference type="EMBL" id="WVZ62734.1"/>
    </source>
</evidence>
<evidence type="ECO:0000313" key="8">
    <source>
        <dbReference type="Proteomes" id="UP001341281"/>
    </source>
</evidence>
<feature type="compositionally biased region" description="Polar residues" evidence="5">
    <location>
        <begin position="260"/>
        <end position="274"/>
    </location>
</feature>
<dbReference type="GO" id="GO:0046872">
    <property type="term" value="F:metal ion binding"/>
    <property type="evidence" value="ECO:0007669"/>
    <property type="project" value="UniProtKB-KW"/>
</dbReference>
<dbReference type="SUPFAM" id="SSF53098">
    <property type="entry name" value="Ribonuclease H-like"/>
    <property type="match status" value="1"/>
</dbReference>
<keyword evidence="2" id="KW-0479">Metal-binding</keyword>
<feature type="compositionally biased region" description="Polar residues" evidence="5">
    <location>
        <begin position="776"/>
        <end position="787"/>
    </location>
</feature>
<feature type="region of interest" description="Disordered" evidence="5">
    <location>
        <begin position="774"/>
        <end position="835"/>
    </location>
</feature>
<dbReference type="GO" id="GO:0015074">
    <property type="term" value="P:DNA integration"/>
    <property type="evidence" value="ECO:0007669"/>
    <property type="project" value="InterPro"/>
</dbReference>
<dbReference type="InterPro" id="IPR036397">
    <property type="entry name" value="RNaseH_sf"/>
</dbReference>
<keyword evidence="4" id="KW-0378">Hydrolase</keyword>
<dbReference type="PROSITE" id="PS50994">
    <property type="entry name" value="INTEGRASE"/>
    <property type="match status" value="1"/>
</dbReference>
<dbReference type="PANTHER" id="PTHR42648">
    <property type="entry name" value="TRANSPOSASE, PUTATIVE-RELATED"/>
    <property type="match status" value="1"/>
</dbReference>
<keyword evidence="8" id="KW-1185">Reference proteome</keyword>
<protein>
    <recommendedName>
        <fullName evidence="6">Integrase catalytic domain-containing protein</fullName>
    </recommendedName>
</protein>
<dbReference type="InterPro" id="IPR025314">
    <property type="entry name" value="DUF4219"/>
</dbReference>
<dbReference type="Pfam" id="PF14223">
    <property type="entry name" value="Retrotran_gag_2"/>
    <property type="match status" value="1"/>
</dbReference>
<dbReference type="GO" id="GO:0004190">
    <property type="term" value="F:aspartic-type endopeptidase activity"/>
    <property type="evidence" value="ECO:0007669"/>
    <property type="project" value="UniProtKB-KW"/>
</dbReference>
<dbReference type="InterPro" id="IPR054722">
    <property type="entry name" value="PolX-like_BBD"/>
</dbReference>
<reference evidence="7 8" key="1">
    <citation type="submission" date="2024-02" db="EMBL/GenBank/DDBJ databases">
        <title>High-quality chromosome-scale genome assembly of Pensacola bahiagrass (Paspalum notatum Flugge var. saurae).</title>
        <authorList>
            <person name="Vega J.M."/>
            <person name="Podio M."/>
            <person name="Orjuela J."/>
            <person name="Siena L.A."/>
            <person name="Pessino S.C."/>
            <person name="Combes M.C."/>
            <person name="Mariac C."/>
            <person name="Albertini E."/>
            <person name="Pupilli F."/>
            <person name="Ortiz J.P.A."/>
            <person name="Leblanc O."/>
        </authorList>
    </citation>
    <scope>NUCLEOTIDE SEQUENCE [LARGE SCALE GENOMIC DNA]</scope>
    <source>
        <strain evidence="7">R1</strain>
        <tissue evidence="7">Leaf</tissue>
    </source>
</reference>
<sequence>MASTSGDKTKNGGDDNKKDDDINSDPSTPRTLFGGDKPREVVVERVVKEIGASVVYPELTRSNYTEWALVMQVNLEAQGLWDAIDQGSADRREDQLALAALLRAVPSELRSVLAVKKSAKEAWVVIKTMRQGVERVKAANAQKLLRQFENIRFKEGEAVDDFAMRISSLATNIRSLGEPLEEVRVVKKMLHVVPAAYKQIVLSIETLLDLNTLSLEELFGRLRATEEQLEDDGPIVDKAGRLMLAKEDWLAKHRHRLLPDSSTSGEKQAGQHSGTKAKGGCAGRRQEKGEGKECKKPKKERQEEAHLAKADVDQPALLMATAVEEAVTAPHVIHLNEKEVFPVVCEDESLWYLDTGASNHMTGQRSALAHLDDTVRGTVRFGDGSVVEIQGLGSLVTEGRTHEHKVLTDFYYIPKLKSNIISLGQLEEGGCKVVLENGVLTVLDRERALLIRAPRTNNRTYTIRLKVTVRALRELGTKNMVEGVPVINRVEQVCDGCVIGKQHRAPFPWATSFRAERGLELVHADLCGQINPPTPGGKRYFLLVVDDFSRYMWIELLSTKDQALYYLKKIKAVAESELGSKLKALRTDRGGEFNSNLFTIFYDEAGIRHYTTTPYSPQQNGVVERRNQTVVEMARCMMKSKGVPAMFWGEVVVTAVYVLNRAPTKSLNGKTPYEAWYSKKPQVQHLRTFGCLVYVKQVGPGVTKLSDRSRKMIFLGYEQGTKGYRVYDPALKQLHVSRDVVFEESQGWEWNTNLAESDNLKTFTIELTATVAHPRTGQTGEVQSAGSEQPAPVEVSPAAMDVGSPTTPSSIAATPSLTPDSQWATPPEGEEVDSEGLGLKYKHLPDVYARSDEIQNLEYSGLCLLAADEPRSVEQALQEKCWKQAMEAELEAIHENNTWVWSELPKGSRAIGLKWVFKVKKDPAGNVVKHKARLVAKGYAQRQGVDYEEVFAPVARMETVRVLLAMAANGGWQVHHMDVKSAFLNGELSEQVFVHQPPGFSDHKHEGQVLKLKKALYGLKQAPRAWNSKLDQELQRLGFSKCILEHAVYKSKSGDSFLLVGVYVDDLIICGPDNTEIVKFKQQMKGCFQMSDLGLLSYYLGIEVKQEDGEITLNQSAYTAKILELTGMSGCNHMDTPMEDRPKLNKPDSGDTIDSTNFRSVIGSLRYLVNSRPDIAYSVGVVSRYMEDPKEEHWTAVKRILRYLAGTTHYGCKYTRGSNLNQLLTGYSDSDHAGDKKDRKSTTGVVFFLGPNLITWTSQKQKVVALSSCEAEYIASAAAACQGVWLSRLIAELTGTEVYKFRLFVDNQSAIELSKNPVHHERSKHIDTRYHYIRECIDTGKIDIKHVGTQGQLADILTKPLGRVKFVEMRQKMNIVPVQQD</sequence>
<proteinExistence type="predicted"/>
<evidence type="ECO:0000256" key="3">
    <source>
        <dbReference type="ARBA" id="ARBA00022750"/>
    </source>
</evidence>
<dbReference type="EMBL" id="CP144747">
    <property type="protein sequence ID" value="WVZ62734.1"/>
    <property type="molecule type" value="Genomic_DNA"/>
</dbReference>
<keyword evidence="1" id="KW-0645">Protease</keyword>
<dbReference type="GO" id="GO:0006508">
    <property type="term" value="P:proteolysis"/>
    <property type="evidence" value="ECO:0007669"/>
    <property type="project" value="UniProtKB-KW"/>
</dbReference>
<feature type="domain" description="Integrase catalytic" evidence="6">
    <location>
        <begin position="504"/>
        <end position="680"/>
    </location>
</feature>
<dbReference type="Proteomes" id="UP001341281">
    <property type="component" value="Chromosome 03"/>
</dbReference>
<dbReference type="InterPro" id="IPR039537">
    <property type="entry name" value="Retrotran_Ty1/copia-like"/>
</dbReference>
<keyword evidence="3" id="KW-0064">Aspartyl protease</keyword>
<dbReference type="SUPFAM" id="SSF56672">
    <property type="entry name" value="DNA/RNA polymerases"/>
    <property type="match status" value="1"/>
</dbReference>
<evidence type="ECO:0000259" key="6">
    <source>
        <dbReference type="PROSITE" id="PS50994"/>
    </source>
</evidence>
<dbReference type="CDD" id="cd09272">
    <property type="entry name" value="RNase_HI_RT_Ty1"/>
    <property type="match status" value="1"/>
</dbReference>
<feature type="region of interest" description="Disordered" evidence="5">
    <location>
        <begin position="1"/>
        <end position="35"/>
    </location>
</feature>
<dbReference type="InterPro" id="IPR043502">
    <property type="entry name" value="DNA/RNA_pol_sf"/>
</dbReference>
<feature type="region of interest" description="Disordered" evidence="5">
    <location>
        <begin position="258"/>
        <end position="308"/>
    </location>
</feature>
<dbReference type="InterPro" id="IPR013103">
    <property type="entry name" value="RVT_2"/>
</dbReference>
<dbReference type="InterPro" id="IPR057670">
    <property type="entry name" value="SH3_retrovirus"/>
</dbReference>
<name>A0AAQ3SYA6_PASNO</name>
<feature type="compositionally biased region" description="Basic and acidic residues" evidence="5">
    <location>
        <begin position="284"/>
        <end position="308"/>
    </location>
</feature>
<dbReference type="InterPro" id="IPR001584">
    <property type="entry name" value="Integrase_cat-core"/>
</dbReference>
<evidence type="ECO:0000256" key="1">
    <source>
        <dbReference type="ARBA" id="ARBA00022670"/>
    </source>
</evidence>
<dbReference type="Pfam" id="PF22936">
    <property type="entry name" value="Pol_BBD"/>
    <property type="match status" value="1"/>
</dbReference>
<dbReference type="PANTHER" id="PTHR42648:SF25">
    <property type="entry name" value="RNA-DIRECTED DNA POLYMERASE"/>
    <property type="match status" value="1"/>
</dbReference>
<organism evidence="7 8">
    <name type="scientific">Paspalum notatum var. saurae</name>
    <dbReference type="NCBI Taxonomy" id="547442"/>
    <lineage>
        <taxon>Eukaryota</taxon>
        <taxon>Viridiplantae</taxon>
        <taxon>Streptophyta</taxon>
        <taxon>Embryophyta</taxon>
        <taxon>Tracheophyta</taxon>
        <taxon>Spermatophyta</taxon>
        <taxon>Magnoliopsida</taxon>
        <taxon>Liliopsida</taxon>
        <taxon>Poales</taxon>
        <taxon>Poaceae</taxon>
        <taxon>PACMAD clade</taxon>
        <taxon>Panicoideae</taxon>
        <taxon>Andropogonodae</taxon>
        <taxon>Paspaleae</taxon>
        <taxon>Paspalinae</taxon>
        <taxon>Paspalum</taxon>
    </lineage>
</organism>
<dbReference type="Pfam" id="PF13961">
    <property type="entry name" value="DUF4219"/>
    <property type="match status" value="1"/>
</dbReference>
<evidence type="ECO:0000256" key="2">
    <source>
        <dbReference type="ARBA" id="ARBA00022723"/>
    </source>
</evidence>
<dbReference type="Pfam" id="PF00665">
    <property type="entry name" value="rve"/>
    <property type="match status" value="1"/>
</dbReference>
<gene>
    <name evidence="7" type="ORF">U9M48_012444</name>
</gene>
<feature type="compositionally biased region" description="Basic and acidic residues" evidence="5">
    <location>
        <begin position="7"/>
        <end position="21"/>
    </location>
</feature>
<evidence type="ECO:0000256" key="4">
    <source>
        <dbReference type="ARBA" id="ARBA00022801"/>
    </source>
</evidence>
<feature type="compositionally biased region" description="Polar residues" evidence="5">
    <location>
        <begin position="804"/>
        <end position="824"/>
    </location>
</feature>
<dbReference type="Pfam" id="PF07727">
    <property type="entry name" value="RVT_2"/>
    <property type="match status" value="1"/>
</dbReference>
<evidence type="ECO:0000256" key="5">
    <source>
        <dbReference type="SAM" id="MobiDB-lite"/>
    </source>
</evidence>
<accession>A0AAQ3SYA6</accession>